<dbReference type="InterPro" id="IPR036389">
    <property type="entry name" value="RNase_III_sf"/>
</dbReference>
<proteinExistence type="predicted"/>
<name>A0A1L0BF29_9ASCO</name>
<dbReference type="GO" id="GO:0032543">
    <property type="term" value="P:mitochondrial translation"/>
    <property type="evidence" value="ECO:0007669"/>
    <property type="project" value="InterPro"/>
</dbReference>
<dbReference type="InterPro" id="IPR040030">
    <property type="entry name" value="Ribosomal_mL57"/>
</dbReference>
<dbReference type="Gene3D" id="1.10.1520.10">
    <property type="entry name" value="Ribonuclease III domain"/>
    <property type="match status" value="1"/>
</dbReference>
<organism evidence="2 3">
    <name type="scientific">Sungouiella intermedia</name>
    <dbReference type="NCBI Taxonomy" id="45354"/>
    <lineage>
        <taxon>Eukaryota</taxon>
        <taxon>Fungi</taxon>
        <taxon>Dikarya</taxon>
        <taxon>Ascomycota</taxon>
        <taxon>Saccharomycotina</taxon>
        <taxon>Pichiomycetes</taxon>
        <taxon>Metschnikowiaceae</taxon>
        <taxon>Sungouiella</taxon>
    </lineage>
</organism>
<dbReference type="Pfam" id="PF14622">
    <property type="entry name" value="Ribonucleas_3_3"/>
    <property type="match status" value="1"/>
</dbReference>
<dbReference type="Proteomes" id="UP000182259">
    <property type="component" value="Chromosome I"/>
</dbReference>
<protein>
    <submittedName>
        <fullName evidence="2">CIC11C00000003711</fullName>
    </submittedName>
</protein>
<reference evidence="2 3" key="1">
    <citation type="submission" date="2016-10" db="EMBL/GenBank/DDBJ databases">
        <authorList>
            <person name="de Groot N.N."/>
        </authorList>
    </citation>
    <scope>NUCLEOTIDE SEQUENCE [LARGE SCALE GENOMIC DNA]</scope>
    <source>
        <strain evidence="2 3">PYCC 4715</strain>
    </source>
</reference>
<dbReference type="GO" id="GO:0003735">
    <property type="term" value="F:structural constituent of ribosome"/>
    <property type="evidence" value="ECO:0007669"/>
    <property type="project" value="InterPro"/>
</dbReference>
<sequence>MSVLAVSKRFARNIYLHTGPRVGGIRRDPTEVFTTASGHFHGTNPENLKHIKLFLLDKYAIPDDLALQVLTHKSFGNGIKPYNEKLSTMGSKLLNLTLAKYVVSKQTSNELAINGKNLDVLGTPMAKELGGRMALGVFAKNSKLNTIMFWKSYNSHLSFEQSGELKVSAQMMYALVGAVTFVHGKKAAEQFVEEKLLLGSTSLEAITEELLQNLRKPDA</sequence>
<gene>
    <name evidence="2" type="ORF">SAMEA4029009_CIC11G00000003711</name>
</gene>
<dbReference type="PANTHER" id="PTHR28160">
    <property type="entry name" value="54S RIBOSOMAL PROTEIN L15, MITOCHONDRIAL"/>
    <property type="match status" value="1"/>
</dbReference>
<dbReference type="GO" id="GO:0006396">
    <property type="term" value="P:RNA processing"/>
    <property type="evidence" value="ECO:0007669"/>
    <property type="project" value="InterPro"/>
</dbReference>
<dbReference type="InterPro" id="IPR000999">
    <property type="entry name" value="RNase_III_dom"/>
</dbReference>
<accession>A0A1L0BF29</accession>
<dbReference type="GO" id="GO:0005762">
    <property type="term" value="C:mitochondrial large ribosomal subunit"/>
    <property type="evidence" value="ECO:0007669"/>
    <property type="project" value="InterPro"/>
</dbReference>
<feature type="domain" description="RNase III" evidence="1">
    <location>
        <begin position="63"/>
        <end position="197"/>
    </location>
</feature>
<dbReference type="AlphaFoldDB" id="A0A1L0BF29"/>
<dbReference type="GO" id="GO:0004525">
    <property type="term" value="F:ribonuclease III activity"/>
    <property type="evidence" value="ECO:0007669"/>
    <property type="project" value="InterPro"/>
</dbReference>
<evidence type="ECO:0000313" key="3">
    <source>
        <dbReference type="Proteomes" id="UP000182259"/>
    </source>
</evidence>
<evidence type="ECO:0000259" key="1">
    <source>
        <dbReference type="Pfam" id="PF14622"/>
    </source>
</evidence>
<dbReference type="EMBL" id="LT635764">
    <property type="protein sequence ID" value="SGZ50207.1"/>
    <property type="molecule type" value="Genomic_DNA"/>
</dbReference>
<evidence type="ECO:0000313" key="2">
    <source>
        <dbReference type="EMBL" id="SGZ50207.1"/>
    </source>
</evidence>
<dbReference type="PANTHER" id="PTHR28160:SF1">
    <property type="entry name" value="LARGE RIBOSOMAL SUBUNIT PROTEIN ML57"/>
    <property type="match status" value="1"/>
</dbReference>
<dbReference type="SUPFAM" id="SSF69065">
    <property type="entry name" value="RNase III domain-like"/>
    <property type="match status" value="1"/>
</dbReference>